<accession>A0AAV7K065</accession>
<dbReference type="SUPFAM" id="SSF109993">
    <property type="entry name" value="VPS9 domain"/>
    <property type="match status" value="1"/>
</dbReference>
<dbReference type="GO" id="GO:0005085">
    <property type="term" value="F:guanyl-nucleotide exchange factor activity"/>
    <property type="evidence" value="ECO:0007669"/>
    <property type="project" value="InterPro"/>
</dbReference>
<dbReference type="GO" id="GO:0031267">
    <property type="term" value="F:small GTPase binding"/>
    <property type="evidence" value="ECO:0007669"/>
    <property type="project" value="TreeGrafter"/>
</dbReference>
<dbReference type="PANTHER" id="PTHR23101">
    <property type="entry name" value="RAB GDP/GTP EXCHANGE FACTOR"/>
    <property type="match status" value="1"/>
</dbReference>
<dbReference type="GO" id="GO:0016192">
    <property type="term" value="P:vesicle-mediated transport"/>
    <property type="evidence" value="ECO:0007669"/>
    <property type="project" value="InterPro"/>
</dbReference>
<dbReference type="EMBL" id="JAKMXF010000222">
    <property type="protein sequence ID" value="KAI6654537.1"/>
    <property type="molecule type" value="Genomic_DNA"/>
</dbReference>
<gene>
    <name evidence="2" type="ORF">LOD99_933</name>
</gene>
<dbReference type="PROSITE" id="PS51205">
    <property type="entry name" value="VPS9"/>
    <property type="match status" value="1"/>
</dbReference>
<name>A0AAV7K065_9METZ</name>
<feature type="domain" description="VPS9" evidence="1">
    <location>
        <begin position="439"/>
        <end position="596"/>
    </location>
</feature>
<organism evidence="2 3">
    <name type="scientific">Oopsacas minuta</name>
    <dbReference type="NCBI Taxonomy" id="111878"/>
    <lineage>
        <taxon>Eukaryota</taxon>
        <taxon>Metazoa</taxon>
        <taxon>Porifera</taxon>
        <taxon>Hexactinellida</taxon>
        <taxon>Hexasterophora</taxon>
        <taxon>Lyssacinosida</taxon>
        <taxon>Leucopsacidae</taxon>
        <taxon>Oopsacas</taxon>
    </lineage>
</organism>
<dbReference type="InterPro" id="IPR003123">
    <property type="entry name" value="VPS9"/>
</dbReference>
<proteinExistence type="predicted"/>
<sequence length="597" mass="67775">MSLLPSDVPINDRLRLISKHVKEALELDGADRPIEAYIKYLSCMQSIVQTLLDDALGRESWVIKAKARESYFRVLGETLTRASANVDLAYKKKAMMNHTIPDVSTPSIASSGSFPPPLNLKPSTDTPIIPSDKIRKNCFLTNTFSKHQPVHKSRSINSVHGLSEVDTRNRYLQQLHTSLSRDNPNTSTKISINLQMARRMEENKDLSDKRAKILHEQRERLKEETKAQEIYHMSVHQVTLKQRVETFSRRNRWIVSTQRHFRSSCHDPEKDKYAKELSSGVLRLTGHPICQILNQYQMEVFSMISSTYQKLHQAGDFPALNLTCNLSDPVSDGHCDLTESLSCSTSAESMITCSDEQVSLRGRISYGNLACIREIQSEVTGRVLKKVSEQILSKIDFLEFSLLECYLDLEPYKIICRESVEQVFLHALWVPLLSLFRCKNLDQELALSQHMISRLDDPPSAFEVPQHLCLWDDVTNFHNIPYSAAINKLKLLTEQYNLSEKISSLNESSRLIISCIDDYQKQKQIKDSSSNVGTDDLLPIVCFIVLRSCTPQLLSECEMIGSLLPENALFGETGFCLSTVQTALNYLVVRQTNGVEN</sequence>
<reference evidence="2 3" key="1">
    <citation type="journal article" date="2023" name="BMC Biol.">
        <title>The compact genome of the sponge Oopsacas minuta (Hexactinellida) is lacking key metazoan core genes.</title>
        <authorList>
            <person name="Santini S."/>
            <person name="Schenkelaars Q."/>
            <person name="Jourda C."/>
            <person name="Duchesne M."/>
            <person name="Belahbib H."/>
            <person name="Rocher C."/>
            <person name="Selva M."/>
            <person name="Riesgo A."/>
            <person name="Vervoort M."/>
            <person name="Leys S.P."/>
            <person name="Kodjabachian L."/>
            <person name="Le Bivic A."/>
            <person name="Borchiellini C."/>
            <person name="Claverie J.M."/>
            <person name="Renard E."/>
        </authorList>
    </citation>
    <scope>NUCLEOTIDE SEQUENCE [LARGE SCALE GENOMIC DNA]</scope>
    <source>
        <strain evidence="2">SPO-2</strain>
    </source>
</reference>
<dbReference type="PANTHER" id="PTHR23101:SF98">
    <property type="entry name" value="VPS9 DOMAIN-CONTAINING PROTEIN 1"/>
    <property type="match status" value="1"/>
</dbReference>
<dbReference type="GO" id="GO:0005829">
    <property type="term" value="C:cytosol"/>
    <property type="evidence" value="ECO:0007669"/>
    <property type="project" value="TreeGrafter"/>
</dbReference>
<protein>
    <submittedName>
        <fullName evidence="2">VPS9 domain-containing protein 1</fullName>
    </submittedName>
</protein>
<dbReference type="GO" id="GO:0030139">
    <property type="term" value="C:endocytic vesicle"/>
    <property type="evidence" value="ECO:0007669"/>
    <property type="project" value="TreeGrafter"/>
</dbReference>
<dbReference type="InterPro" id="IPR045046">
    <property type="entry name" value="Vps9-like"/>
</dbReference>
<evidence type="ECO:0000259" key="1">
    <source>
        <dbReference type="PROSITE" id="PS51205"/>
    </source>
</evidence>
<keyword evidence="3" id="KW-1185">Reference proteome</keyword>
<evidence type="ECO:0000313" key="3">
    <source>
        <dbReference type="Proteomes" id="UP001165289"/>
    </source>
</evidence>
<dbReference type="Pfam" id="PF02204">
    <property type="entry name" value="VPS9"/>
    <property type="match status" value="1"/>
</dbReference>
<dbReference type="Proteomes" id="UP001165289">
    <property type="component" value="Unassembled WGS sequence"/>
</dbReference>
<dbReference type="InterPro" id="IPR037191">
    <property type="entry name" value="VPS9_dom_sf"/>
</dbReference>
<comment type="caution">
    <text evidence="2">The sequence shown here is derived from an EMBL/GenBank/DDBJ whole genome shotgun (WGS) entry which is preliminary data.</text>
</comment>
<dbReference type="Gene3D" id="1.20.1050.80">
    <property type="entry name" value="VPS9 domain"/>
    <property type="match status" value="1"/>
</dbReference>
<dbReference type="AlphaFoldDB" id="A0AAV7K065"/>
<evidence type="ECO:0000313" key="2">
    <source>
        <dbReference type="EMBL" id="KAI6654537.1"/>
    </source>
</evidence>